<dbReference type="CDD" id="cd04474">
    <property type="entry name" value="RPA1_DBD_A"/>
    <property type="match status" value="1"/>
</dbReference>
<evidence type="ECO:0000256" key="6">
    <source>
        <dbReference type="SAM" id="MobiDB-lite"/>
    </source>
</evidence>
<evidence type="ECO:0000256" key="5">
    <source>
        <dbReference type="ARBA" id="ARBA00023125"/>
    </source>
</evidence>
<keyword evidence="8" id="KW-1185">Reference proteome</keyword>
<proteinExistence type="inferred from homology"/>
<reference evidence="7 8" key="1">
    <citation type="journal article" date="2015" name="Genome Biol.">
        <title>Comparative genomics of Steinernema reveals deeply conserved gene regulatory networks.</title>
        <authorList>
            <person name="Dillman A.R."/>
            <person name="Macchietto M."/>
            <person name="Porter C.F."/>
            <person name="Rogers A."/>
            <person name="Williams B."/>
            <person name="Antoshechkin I."/>
            <person name="Lee M.M."/>
            <person name="Goodwin Z."/>
            <person name="Lu X."/>
            <person name="Lewis E.E."/>
            <person name="Goodrich-Blair H."/>
            <person name="Stock S.P."/>
            <person name="Adams B.J."/>
            <person name="Sternberg P.W."/>
            <person name="Mortazavi A."/>
        </authorList>
    </citation>
    <scope>NUCLEOTIDE SEQUENCE [LARGE SCALE GENOMIC DNA]</scope>
    <source>
        <strain evidence="7 8">ALL</strain>
    </source>
</reference>
<sequence length="338" mass="37368">MVHELSHRFFEIVNDEKRSATAVKQPILQLLDMRPVANTFRLQLSDGQYIWSCLCIHARSSRDSSTCATTRTNLPLILRIKQYDTNVKINERGYSRLTLCIRDMEILERRVPKIGNPVSLSAILDQKSRQGSSATGVMDTENKNPTGAPSAKASTPRRPVNYGGGFSSDVTPIAMITPYVSKWRVCGLASQKSNVRNVKSARGEFKVFSFTLSDKNGSDLRVSAFGDVADRLFTIIQNGDMYYLTGSPTIVKAADKRYNSTGHDYEVTVRNDNDIVHCTDRPLIGLAPLKLNVTPLDKISAAVGKNVDILAVVEKVEDVTEVLTDRCCRSRPAPPATS</sequence>
<gene>
    <name evidence="7" type="ORF">L596_027645</name>
</gene>
<comment type="caution">
    <text evidence="7">The sequence shown here is derived from an EMBL/GenBank/DDBJ whole genome shotgun (WGS) entry which is preliminary data.</text>
</comment>
<evidence type="ECO:0000256" key="3">
    <source>
        <dbReference type="ARBA" id="ARBA00022771"/>
    </source>
</evidence>
<dbReference type="EMBL" id="AZBU02000011">
    <property type="protein sequence ID" value="TKR60390.1"/>
    <property type="molecule type" value="Genomic_DNA"/>
</dbReference>
<evidence type="ECO:0000256" key="4">
    <source>
        <dbReference type="ARBA" id="ARBA00022833"/>
    </source>
</evidence>
<keyword evidence="5" id="KW-0238">DNA-binding</keyword>
<evidence type="ECO:0008006" key="9">
    <source>
        <dbReference type="Google" id="ProtNLM"/>
    </source>
</evidence>
<feature type="region of interest" description="Disordered" evidence="6">
    <location>
        <begin position="125"/>
        <end position="159"/>
    </location>
</feature>
<evidence type="ECO:0000256" key="2">
    <source>
        <dbReference type="ARBA" id="ARBA00022723"/>
    </source>
</evidence>
<dbReference type="GO" id="GO:0003677">
    <property type="term" value="F:DNA binding"/>
    <property type="evidence" value="ECO:0007669"/>
    <property type="project" value="UniProtKB-KW"/>
</dbReference>
<keyword evidence="4" id="KW-0862">Zinc</keyword>
<evidence type="ECO:0000313" key="7">
    <source>
        <dbReference type="EMBL" id="TKR60390.1"/>
    </source>
</evidence>
<dbReference type="SUPFAM" id="SSF50249">
    <property type="entry name" value="Nucleic acid-binding proteins"/>
    <property type="match status" value="1"/>
</dbReference>
<evidence type="ECO:0000256" key="1">
    <source>
        <dbReference type="ARBA" id="ARBA00005690"/>
    </source>
</evidence>
<reference evidence="7 8" key="2">
    <citation type="journal article" date="2019" name="G3 (Bethesda)">
        <title>Hybrid Assembly of the Genome of the Entomopathogenic Nematode Steinernema carpocapsae Identifies the X-Chromosome.</title>
        <authorList>
            <person name="Serra L."/>
            <person name="Macchietto M."/>
            <person name="Macias-Munoz A."/>
            <person name="McGill C.J."/>
            <person name="Rodriguez I.M."/>
            <person name="Rodriguez B."/>
            <person name="Murad R."/>
            <person name="Mortazavi A."/>
        </authorList>
    </citation>
    <scope>NUCLEOTIDE SEQUENCE [LARGE SCALE GENOMIC DNA]</scope>
    <source>
        <strain evidence="7 8">ALL</strain>
    </source>
</reference>
<dbReference type="FunFam" id="2.40.50.140:FF:000041">
    <property type="entry name" value="Replication protein A subunit"/>
    <property type="match status" value="1"/>
</dbReference>
<keyword evidence="3" id="KW-0863">Zinc-finger</keyword>
<accession>A0A4U5LW45</accession>
<keyword evidence="2" id="KW-0479">Metal-binding</keyword>
<organism evidence="7 8">
    <name type="scientific">Steinernema carpocapsae</name>
    <name type="common">Entomopathogenic nematode</name>
    <dbReference type="NCBI Taxonomy" id="34508"/>
    <lineage>
        <taxon>Eukaryota</taxon>
        <taxon>Metazoa</taxon>
        <taxon>Ecdysozoa</taxon>
        <taxon>Nematoda</taxon>
        <taxon>Chromadorea</taxon>
        <taxon>Rhabditida</taxon>
        <taxon>Tylenchina</taxon>
        <taxon>Panagrolaimomorpha</taxon>
        <taxon>Strongyloidoidea</taxon>
        <taxon>Steinernematidae</taxon>
        <taxon>Steinernema</taxon>
    </lineage>
</organism>
<evidence type="ECO:0000313" key="8">
    <source>
        <dbReference type="Proteomes" id="UP000298663"/>
    </source>
</evidence>
<dbReference type="InterPro" id="IPR012340">
    <property type="entry name" value="NA-bd_OB-fold"/>
</dbReference>
<comment type="similarity">
    <text evidence="1">Belongs to the replication factor A protein 1 family.</text>
</comment>
<name>A0A4U5LW45_STECR</name>
<dbReference type="STRING" id="34508.A0A4U5LW45"/>
<protein>
    <recommendedName>
        <fullName evidence="9">Replication protein A OB domain-containing protein</fullName>
    </recommendedName>
</protein>
<dbReference type="AlphaFoldDB" id="A0A4U5LW45"/>
<dbReference type="GO" id="GO:0008270">
    <property type="term" value="F:zinc ion binding"/>
    <property type="evidence" value="ECO:0007669"/>
    <property type="project" value="UniProtKB-KW"/>
</dbReference>
<dbReference type="Gene3D" id="2.40.50.140">
    <property type="entry name" value="Nucleic acid-binding proteins"/>
    <property type="match status" value="2"/>
</dbReference>
<dbReference type="Proteomes" id="UP000298663">
    <property type="component" value="Unassembled WGS sequence"/>
</dbReference>
<dbReference type="OrthoDB" id="1751331at2759"/>